<dbReference type="EMBL" id="JANPWB010000004">
    <property type="protein sequence ID" value="KAJ1194155.1"/>
    <property type="molecule type" value="Genomic_DNA"/>
</dbReference>
<dbReference type="Proteomes" id="UP001066276">
    <property type="component" value="Chromosome 2_2"/>
</dbReference>
<name>A0AAV7UYH3_PLEWA</name>
<proteinExistence type="predicted"/>
<dbReference type="AlphaFoldDB" id="A0AAV7UYH3"/>
<comment type="caution">
    <text evidence="1">The sequence shown here is derived from an EMBL/GenBank/DDBJ whole genome shotgun (WGS) entry which is preliminary data.</text>
</comment>
<reference evidence="1" key="1">
    <citation type="journal article" date="2022" name="bioRxiv">
        <title>Sequencing and chromosome-scale assembly of the giantPleurodeles waltlgenome.</title>
        <authorList>
            <person name="Brown T."/>
            <person name="Elewa A."/>
            <person name="Iarovenko S."/>
            <person name="Subramanian E."/>
            <person name="Araus A.J."/>
            <person name="Petzold A."/>
            <person name="Susuki M."/>
            <person name="Suzuki K.-i.T."/>
            <person name="Hayashi T."/>
            <person name="Toyoda A."/>
            <person name="Oliveira C."/>
            <person name="Osipova E."/>
            <person name="Leigh N.D."/>
            <person name="Simon A."/>
            <person name="Yun M.H."/>
        </authorList>
    </citation>
    <scope>NUCLEOTIDE SEQUENCE</scope>
    <source>
        <strain evidence="1">20211129_DDA</strain>
        <tissue evidence="1">Liver</tissue>
    </source>
</reference>
<protein>
    <submittedName>
        <fullName evidence="1">Uncharacterized protein</fullName>
    </submittedName>
</protein>
<evidence type="ECO:0000313" key="2">
    <source>
        <dbReference type="Proteomes" id="UP001066276"/>
    </source>
</evidence>
<gene>
    <name evidence="1" type="ORF">NDU88_003450</name>
</gene>
<organism evidence="1 2">
    <name type="scientific">Pleurodeles waltl</name>
    <name type="common">Iberian ribbed newt</name>
    <dbReference type="NCBI Taxonomy" id="8319"/>
    <lineage>
        <taxon>Eukaryota</taxon>
        <taxon>Metazoa</taxon>
        <taxon>Chordata</taxon>
        <taxon>Craniata</taxon>
        <taxon>Vertebrata</taxon>
        <taxon>Euteleostomi</taxon>
        <taxon>Amphibia</taxon>
        <taxon>Batrachia</taxon>
        <taxon>Caudata</taxon>
        <taxon>Salamandroidea</taxon>
        <taxon>Salamandridae</taxon>
        <taxon>Pleurodelinae</taxon>
        <taxon>Pleurodeles</taxon>
    </lineage>
</organism>
<evidence type="ECO:0000313" key="1">
    <source>
        <dbReference type="EMBL" id="KAJ1194155.1"/>
    </source>
</evidence>
<sequence>MGRAGKGKIDEEELLSRVKKVQEKYDGSLWSEKKGGRFVEGDWVRTRIGDGNRKGLSKCSVPKRVIDVRSYSVILDDGKRWSTESVVKCNKGELQESGVGGDGSVVKIDGDVSMEKRLRRKLNYLKEYYTD</sequence>
<keyword evidence="2" id="KW-1185">Reference proteome</keyword>
<accession>A0AAV7UYH3</accession>